<gene>
    <name evidence="1" type="ORF">MRATA1EN1_LOCUS30738</name>
</gene>
<organism evidence="1 2">
    <name type="scientific">Rangifer tarandus platyrhynchus</name>
    <name type="common">Svalbard reindeer</name>
    <dbReference type="NCBI Taxonomy" id="3082113"/>
    <lineage>
        <taxon>Eukaryota</taxon>
        <taxon>Metazoa</taxon>
        <taxon>Chordata</taxon>
        <taxon>Craniata</taxon>
        <taxon>Vertebrata</taxon>
        <taxon>Euteleostomi</taxon>
        <taxon>Mammalia</taxon>
        <taxon>Eutheria</taxon>
        <taxon>Laurasiatheria</taxon>
        <taxon>Artiodactyla</taxon>
        <taxon>Ruminantia</taxon>
        <taxon>Pecora</taxon>
        <taxon>Cervidae</taxon>
        <taxon>Odocoileinae</taxon>
        <taxon>Rangifer</taxon>
    </lineage>
</organism>
<reference evidence="1" key="1">
    <citation type="submission" date="2023-04" db="EMBL/GenBank/DDBJ databases">
        <authorList>
            <consortium name="ELIXIR-Norway"/>
        </authorList>
    </citation>
    <scope>NUCLEOTIDE SEQUENCE [LARGE SCALE GENOMIC DNA]</scope>
</reference>
<keyword evidence="2" id="KW-1185">Reference proteome</keyword>
<comment type="caution">
    <text evidence="1">The sequence shown here is derived from an EMBL/GenBank/DDBJ whole genome shotgun (WGS) entry which is preliminary data.</text>
</comment>
<protein>
    <submittedName>
        <fullName evidence="1">Uncharacterized protein</fullName>
    </submittedName>
</protein>
<evidence type="ECO:0000313" key="1">
    <source>
        <dbReference type="EMBL" id="CAI9149120.1"/>
    </source>
</evidence>
<sequence>MGIKRAYATSCLLKRQGNLARRFGTHQGELSTRFRSCAQNAFKGVSVRSTVRAAEAAEEGPVFFVLRLSGAKPVGSITSDSVLFHSRSEISGNNELAAQILIAKLAGPVYLGGAS</sequence>
<accession>A0ABN8XKP7</accession>
<dbReference type="EMBL" id="CATKSN020000135">
    <property type="protein sequence ID" value="CAI9149120.1"/>
    <property type="molecule type" value="Genomic_DNA"/>
</dbReference>
<proteinExistence type="predicted"/>
<evidence type="ECO:0000313" key="2">
    <source>
        <dbReference type="Proteomes" id="UP001176941"/>
    </source>
</evidence>
<dbReference type="Proteomes" id="UP001176941">
    <property type="component" value="Unassembled WGS sequence"/>
</dbReference>
<name>A0ABN8XKP7_RANTA</name>